<dbReference type="eggNOG" id="COG2865">
    <property type="taxonomic scope" value="Bacteria"/>
</dbReference>
<name>B0SZI0_CAUSK</name>
<dbReference type="STRING" id="366602.Caul_1340"/>
<dbReference type="InterPro" id="IPR007421">
    <property type="entry name" value="Schlafen_AlbA_2_dom"/>
</dbReference>
<dbReference type="InterPro" id="IPR038461">
    <property type="entry name" value="Schlafen_AlbA_2_dom_sf"/>
</dbReference>
<feature type="domain" description="Schlafen AlbA-2" evidence="1">
    <location>
        <begin position="120"/>
        <end position="254"/>
    </location>
</feature>
<sequence length="519" mass="55800">MAKRSITDDEIALIKAMKKRGMANKDIQFFFNRPGRAVNSGRISDIGKGTYSDCATIQAASDLELDGFLSSFDSAGVSAQIQVPAASSIEAPETGPVDPRAINRLFAKGPDGVWRLAHGEADDLECKANFGFKHSHNWIRAIAALANNRGGYVLFGVADKGTIGPAGEDHSHAVVGLGSKDFENADPADITNKLRSCLDPTPRIQIRTHVLAGITIGVIHVEQHPSRPVIVTKTEGDKIKEGDIFFRYPGQSIRIKYSDLRAILDGRDAAARREIMPAVERLLTLGPRRALIADLDEGTLGSGGNLITIDPELVKQIQFVREGDFKQADGAAALRLVGDVVTATTTGKIESRGVVTDKILLRNFLARETIASPTEYVRFATEGAHAAWLPIFYFANAAKLDRAALEAFVGKLDGAKAKKDRLLRRIKGDVSAYERYTGTPATILKKLMAGDDVTPTDAKGAINAAMAVCGLKDGHGLAADQLLSLLTSCLALVEATPTAHGLSHVRRAACRLDELFYPL</sequence>
<dbReference type="EMBL" id="CP000927">
    <property type="protein sequence ID" value="ABZ70470.1"/>
    <property type="molecule type" value="Genomic_DNA"/>
</dbReference>
<dbReference type="KEGG" id="cak:Caul_1340"/>
<dbReference type="HOGENOM" id="CLU_040165_0_0_5"/>
<accession>B0SZI0</accession>
<dbReference type="OrthoDB" id="9807907at2"/>
<organism evidence="2">
    <name type="scientific">Caulobacter sp. (strain K31)</name>
    <dbReference type="NCBI Taxonomy" id="366602"/>
    <lineage>
        <taxon>Bacteria</taxon>
        <taxon>Pseudomonadati</taxon>
        <taxon>Pseudomonadota</taxon>
        <taxon>Alphaproteobacteria</taxon>
        <taxon>Caulobacterales</taxon>
        <taxon>Caulobacteraceae</taxon>
        <taxon>Caulobacter</taxon>
    </lineage>
</organism>
<dbReference type="AlphaFoldDB" id="B0SZI0"/>
<dbReference type="Gene3D" id="3.30.950.30">
    <property type="entry name" value="Schlafen, AAA domain"/>
    <property type="match status" value="1"/>
</dbReference>
<evidence type="ECO:0000259" key="1">
    <source>
        <dbReference type="Pfam" id="PF04326"/>
    </source>
</evidence>
<evidence type="ECO:0000313" key="2">
    <source>
        <dbReference type="EMBL" id="ABZ70470.1"/>
    </source>
</evidence>
<reference evidence="2" key="1">
    <citation type="submission" date="2008-01" db="EMBL/GenBank/DDBJ databases">
        <title>Complete sequence of chromosome of Caulobacter sp. K31.</title>
        <authorList>
            <consortium name="US DOE Joint Genome Institute"/>
            <person name="Copeland A."/>
            <person name="Lucas S."/>
            <person name="Lapidus A."/>
            <person name="Barry K."/>
            <person name="Glavina del Rio T."/>
            <person name="Dalin E."/>
            <person name="Tice H."/>
            <person name="Pitluck S."/>
            <person name="Bruce D."/>
            <person name="Goodwin L."/>
            <person name="Thompson L.S."/>
            <person name="Brettin T."/>
            <person name="Detter J.C."/>
            <person name="Han C."/>
            <person name="Schmutz J."/>
            <person name="Larimer F."/>
            <person name="Land M."/>
            <person name="Hauser L."/>
            <person name="Kyrpides N."/>
            <person name="Kim E."/>
            <person name="Stephens C."/>
            <person name="Richardson P."/>
        </authorList>
    </citation>
    <scope>NUCLEOTIDE SEQUENCE [LARGE SCALE GENOMIC DNA]</scope>
    <source>
        <strain evidence="2">K31</strain>
    </source>
</reference>
<protein>
    <submittedName>
        <fullName evidence="2">Putative transcriptional regulator</fullName>
    </submittedName>
</protein>
<dbReference type="Pfam" id="PF04326">
    <property type="entry name" value="SLFN_AlbA_2"/>
    <property type="match status" value="1"/>
</dbReference>
<proteinExistence type="predicted"/>
<gene>
    <name evidence="2" type="ordered locus">Caul_1340</name>
</gene>